<protein>
    <submittedName>
        <fullName evidence="1">Uncharacterized protein</fullName>
    </submittedName>
</protein>
<gene>
    <name evidence="1" type="ORF">L6452_13613</name>
</gene>
<comment type="caution">
    <text evidence="1">The sequence shown here is derived from an EMBL/GenBank/DDBJ whole genome shotgun (WGS) entry which is preliminary data.</text>
</comment>
<reference evidence="2" key="1">
    <citation type="journal article" date="2022" name="Mol. Ecol. Resour.">
        <title>The genomes of chicory, endive, great burdock and yacon provide insights into Asteraceae palaeo-polyploidization history and plant inulin production.</title>
        <authorList>
            <person name="Fan W."/>
            <person name="Wang S."/>
            <person name="Wang H."/>
            <person name="Wang A."/>
            <person name="Jiang F."/>
            <person name="Liu H."/>
            <person name="Zhao H."/>
            <person name="Xu D."/>
            <person name="Zhang Y."/>
        </authorList>
    </citation>
    <scope>NUCLEOTIDE SEQUENCE [LARGE SCALE GENOMIC DNA]</scope>
    <source>
        <strain evidence="2">cv. Niubang</strain>
    </source>
</reference>
<name>A0ACB9CJ05_ARCLA</name>
<dbReference type="Proteomes" id="UP001055879">
    <property type="component" value="Linkage Group LG04"/>
</dbReference>
<accession>A0ACB9CJ05</accession>
<evidence type="ECO:0000313" key="2">
    <source>
        <dbReference type="Proteomes" id="UP001055879"/>
    </source>
</evidence>
<proteinExistence type="predicted"/>
<sequence length="104" mass="11837">MDATRMLYNRSINMLDMITDIQSRCHYETFVKRGKRAWACCELLAGQKEKKLEIGNGYNLNPLLLCFLKKGFAVVHFVCLSSSPVPNSFALIPYLVFPSLLVSF</sequence>
<keyword evidence="2" id="KW-1185">Reference proteome</keyword>
<reference evidence="1 2" key="2">
    <citation type="journal article" date="2022" name="Mol. Ecol. Resour.">
        <title>The genomes of chicory, endive, great burdock and yacon provide insights into Asteraceae paleo-polyploidization history and plant inulin production.</title>
        <authorList>
            <person name="Fan W."/>
            <person name="Wang S."/>
            <person name="Wang H."/>
            <person name="Wang A."/>
            <person name="Jiang F."/>
            <person name="Liu H."/>
            <person name="Zhao H."/>
            <person name="Xu D."/>
            <person name="Zhang Y."/>
        </authorList>
    </citation>
    <scope>NUCLEOTIDE SEQUENCE [LARGE SCALE GENOMIC DNA]</scope>
    <source>
        <strain evidence="2">cv. Niubang</strain>
    </source>
</reference>
<organism evidence="1 2">
    <name type="scientific">Arctium lappa</name>
    <name type="common">Greater burdock</name>
    <name type="synonym">Lappa major</name>
    <dbReference type="NCBI Taxonomy" id="4217"/>
    <lineage>
        <taxon>Eukaryota</taxon>
        <taxon>Viridiplantae</taxon>
        <taxon>Streptophyta</taxon>
        <taxon>Embryophyta</taxon>
        <taxon>Tracheophyta</taxon>
        <taxon>Spermatophyta</taxon>
        <taxon>Magnoliopsida</taxon>
        <taxon>eudicotyledons</taxon>
        <taxon>Gunneridae</taxon>
        <taxon>Pentapetalae</taxon>
        <taxon>asterids</taxon>
        <taxon>campanulids</taxon>
        <taxon>Asterales</taxon>
        <taxon>Asteraceae</taxon>
        <taxon>Carduoideae</taxon>
        <taxon>Cardueae</taxon>
        <taxon>Arctiinae</taxon>
        <taxon>Arctium</taxon>
    </lineage>
</organism>
<dbReference type="EMBL" id="CM042050">
    <property type="protein sequence ID" value="KAI3734150.1"/>
    <property type="molecule type" value="Genomic_DNA"/>
</dbReference>
<evidence type="ECO:0000313" key="1">
    <source>
        <dbReference type="EMBL" id="KAI3734150.1"/>
    </source>
</evidence>